<feature type="compositionally biased region" description="Acidic residues" evidence="14">
    <location>
        <begin position="975"/>
        <end position="984"/>
    </location>
</feature>
<evidence type="ECO:0000256" key="10">
    <source>
        <dbReference type="ARBA" id="ARBA00022842"/>
    </source>
</evidence>
<feature type="compositionally biased region" description="Basic and acidic residues" evidence="14">
    <location>
        <begin position="349"/>
        <end position="368"/>
    </location>
</feature>
<evidence type="ECO:0000256" key="11">
    <source>
        <dbReference type="ARBA" id="ARBA00047899"/>
    </source>
</evidence>
<dbReference type="FunFam" id="3.30.200.20:FF:000097">
    <property type="entry name" value="Probable serine/threonine-protein kinase nek1"/>
    <property type="match status" value="1"/>
</dbReference>
<feature type="region of interest" description="Disordered" evidence="14">
    <location>
        <begin position="676"/>
        <end position="698"/>
    </location>
</feature>
<comment type="catalytic activity">
    <reaction evidence="12">
        <text>L-seryl-[protein] + ATP = O-phospho-L-seryl-[protein] + ADP + H(+)</text>
        <dbReference type="Rhea" id="RHEA:17989"/>
        <dbReference type="Rhea" id="RHEA-COMP:9863"/>
        <dbReference type="Rhea" id="RHEA-COMP:11604"/>
        <dbReference type="ChEBI" id="CHEBI:15378"/>
        <dbReference type="ChEBI" id="CHEBI:29999"/>
        <dbReference type="ChEBI" id="CHEBI:30616"/>
        <dbReference type="ChEBI" id="CHEBI:83421"/>
        <dbReference type="ChEBI" id="CHEBI:456216"/>
        <dbReference type="EC" id="2.7.11.1"/>
    </reaction>
</comment>
<keyword evidence="7 13" id="KW-0547">Nucleotide-binding</keyword>
<evidence type="ECO:0000256" key="5">
    <source>
        <dbReference type="ARBA" id="ARBA00022679"/>
    </source>
</evidence>
<keyword evidence="18" id="KW-1185">Reference proteome</keyword>
<dbReference type="SUPFAM" id="SSF56112">
    <property type="entry name" value="Protein kinase-like (PK-like)"/>
    <property type="match status" value="1"/>
</dbReference>
<feature type="region of interest" description="Disordered" evidence="14">
    <location>
        <begin position="779"/>
        <end position="836"/>
    </location>
</feature>
<keyword evidence="10" id="KW-0460">Magnesium</keyword>
<dbReference type="Proteomes" id="UP000663852">
    <property type="component" value="Unassembled WGS sequence"/>
</dbReference>
<name>A0A815CH95_ADIRI</name>
<dbReference type="CDD" id="cd08215">
    <property type="entry name" value="STKc_Nek"/>
    <property type="match status" value="1"/>
</dbReference>
<comment type="catalytic activity">
    <reaction evidence="11">
        <text>L-threonyl-[protein] + ATP = O-phospho-L-threonyl-[protein] + ADP + H(+)</text>
        <dbReference type="Rhea" id="RHEA:46608"/>
        <dbReference type="Rhea" id="RHEA-COMP:11060"/>
        <dbReference type="Rhea" id="RHEA-COMP:11605"/>
        <dbReference type="ChEBI" id="CHEBI:15378"/>
        <dbReference type="ChEBI" id="CHEBI:30013"/>
        <dbReference type="ChEBI" id="CHEBI:30616"/>
        <dbReference type="ChEBI" id="CHEBI:61977"/>
        <dbReference type="ChEBI" id="CHEBI:456216"/>
        <dbReference type="EC" id="2.7.11.1"/>
    </reaction>
</comment>
<protein>
    <recommendedName>
        <fullName evidence="3">non-specific serine/threonine protein kinase</fullName>
        <ecNumber evidence="3">2.7.11.1</ecNumber>
    </recommendedName>
</protein>
<evidence type="ECO:0000256" key="13">
    <source>
        <dbReference type="PROSITE-ProRule" id="PRU10141"/>
    </source>
</evidence>
<feature type="compositionally biased region" description="Low complexity" evidence="14">
    <location>
        <begin position="316"/>
        <end position="325"/>
    </location>
</feature>
<feature type="region of interest" description="Disordered" evidence="14">
    <location>
        <begin position="885"/>
        <end position="929"/>
    </location>
</feature>
<comment type="cofactor">
    <cofactor evidence="1">
        <name>Mg(2+)</name>
        <dbReference type="ChEBI" id="CHEBI:18420"/>
    </cofactor>
</comment>
<feature type="region of interest" description="Disordered" evidence="14">
    <location>
        <begin position="398"/>
        <end position="466"/>
    </location>
</feature>
<keyword evidence="4" id="KW-0723">Serine/threonine-protein kinase</keyword>
<dbReference type="PROSITE" id="PS00107">
    <property type="entry name" value="PROTEIN_KINASE_ATP"/>
    <property type="match status" value="1"/>
</dbReference>
<evidence type="ECO:0000256" key="4">
    <source>
        <dbReference type="ARBA" id="ARBA00022527"/>
    </source>
</evidence>
<evidence type="ECO:0000256" key="7">
    <source>
        <dbReference type="ARBA" id="ARBA00022741"/>
    </source>
</evidence>
<evidence type="ECO:0000313" key="18">
    <source>
        <dbReference type="Proteomes" id="UP000663828"/>
    </source>
</evidence>
<feature type="compositionally biased region" description="Basic and acidic residues" evidence="14">
    <location>
        <begin position="950"/>
        <end position="964"/>
    </location>
</feature>
<dbReference type="GO" id="GO:0005524">
    <property type="term" value="F:ATP binding"/>
    <property type="evidence" value="ECO:0007669"/>
    <property type="project" value="UniProtKB-UniRule"/>
</dbReference>
<dbReference type="AlphaFoldDB" id="A0A815CH95"/>
<proteinExistence type="inferred from homology"/>
<evidence type="ECO:0000256" key="9">
    <source>
        <dbReference type="ARBA" id="ARBA00022840"/>
    </source>
</evidence>
<keyword evidence="5" id="KW-0808">Transferase</keyword>
<evidence type="ECO:0000256" key="1">
    <source>
        <dbReference type="ARBA" id="ARBA00001946"/>
    </source>
</evidence>
<keyword evidence="8" id="KW-0418">Kinase</keyword>
<reference evidence="17" key="1">
    <citation type="submission" date="2021-02" db="EMBL/GenBank/DDBJ databases">
        <authorList>
            <person name="Nowell W R."/>
        </authorList>
    </citation>
    <scope>NUCLEOTIDE SEQUENCE</scope>
</reference>
<comment type="caution">
    <text evidence="17">The sequence shown here is derived from an EMBL/GenBank/DDBJ whole genome shotgun (WGS) entry which is preliminary data.</text>
</comment>
<feature type="compositionally biased region" description="Basic and acidic residues" evidence="14">
    <location>
        <begin position="806"/>
        <end position="822"/>
    </location>
</feature>
<dbReference type="InterPro" id="IPR000719">
    <property type="entry name" value="Prot_kinase_dom"/>
</dbReference>
<dbReference type="Proteomes" id="UP000663828">
    <property type="component" value="Unassembled WGS sequence"/>
</dbReference>
<dbReference type="PROSITE" id="PS00108">
    <property type="entry name" value="PROTEIN_KINASE_ST"/>
    <property type="match status" value="1"/>
</dbReference>
<keyword evidence="6" id="KW-0479">Metal-binding</keyword>
<gene>
    <name evidence="16" type="ORF">EDS130_LOCUS26381</name>
    <name evidence="17" type="ORF">XAT740_LOCUS27951</name>
</gene>
<dbReference type="SMART" id="SM00220">
    <property type="entry name" value="S_TKc"/>
    <property type="match status" value="1"/>
</dbReference>
<sequence length="1066" mass="119418">MEKYNKQKVIGSGAFGQAWLVQSKTDGKKFVMKEIKIAKMGKKERDDSRKEVKVLSEMKHPYIVSYIESFEDASSLFIIMDFCDGGDLHSRIQAQRGVYFPEEQILDWFIQITLALKHVHDRKVLHRDIKSQNVFLTSSGSAKLGDFGIAKVLNTTCEFARTQIGTPYYLSPEICQQRPYNNKSDVWSLGCVLYELTTLKHAFDANNMNGLMMKIIRGSFNPVPLKFSADLRTLIALTLRREPRERPSINAILKKPFISRRISKHLPDEVHQAEFDHTVLHGQRLSFDGAHANPVAIGRPAVTPKPNVIPPPPASSRPSSAASRAPAHEPLKVYPRPSSATPGSAARASQEKKVIEKNPKPAIAVDKESEIEKRRRELAKLKEQREKQLKEEADILVKKQQKANIQRDRDRNRFLYNNSDSEPTDVNKQRATPPVIGQPKVNPVSVPSSARSSATPSPVPSVPKAGNYEQYHDLLDGHKQKMAEGERNLDEWNKINQPQKPNPQVQVYQTPVRASHNLRPTPGANVGRPSSAKNDYLENKQQAQMNKARGQGDYAGGAAVALSPIGQLAAINRNLDEIRRRNLAGKRDVNHKPPMAYRKPLVSKPPVINQADERYRSAYDHDIIIAQKEKEKQAEEALKQIEPGNNNLTELLNNIGVRPSSANQVRKHTILQDINRRSVQENWQEKGGPPKGRPQWNQQARLDSAVLSRQSVMNDSCAPDLSIQGQAMNLANPNPSNRPQWGAAPRDTLINALEHANAHESTIASTVQKDAFDFNLQPLPNRLSSSQKNETYVISSPKTSTGAAETTKDSMESHTIGKDLDKTLTTQSKEPSKKDELAELLTTGRLDAKNKRLLRTVSNPELHKIDEVPEESTLKSTKLNRSLTSITDSLDDPPLFSSTKKEATPSSSSDSSANEDKSMSDDGDEDDDFHSLSLAYQSLLIEDDEEENEKEMKHAASEPILKADKKGKRIPSEVNADDDNDDDDEIWCNQEDEDNLKHRLELDQEKEEQLRQILGNETFEIVREALKKDECELPDVSSLIPEAKRGLFDSAALFTLITMNARLAKK</sequence>
<evidence type="ECO:0000313" key="16">
    <source>
        <dbReference type="EMBL" id="CAF1220354.1"/>
    </source>
</evidence>
<dbReference type="EMBL" id="CAJNOR010002362">
    <property type="protein sequence ID" value="CAF1283603.1"/>
    <property type="molecule type" value="Genomic_DNA"/>
</dbReference>
<dbReference type="EC" id="2.7.11.1" evidence="3"/>
<dbReference type="InterPro" id="IPR017441">
    <property type="entry name" value="Protein_kinase_ATP_BS"/>
</dbReference>
<evidence type="ECO:0000256" key="8">
    <source>
        <dbReference type="ARBA" id="ARBA00022777"/>
    </source>
</evidence>
<evidence type="ECO:0000256" key="2">
    <source>
        <dbReference type="ARBA" id="ARBA00010886"/>
    </source>
</evidence>
<dbReference type="PANTHER" id="PTHR44899:SF3">
    <property type="entry name" value="SERINE_THREONINE-PROTEIN KINASE NEK1"/>
    <property type="match status" value="1"/>
</dbReference>
<dbReference type="OrthoDB" id="248923at2759"/>
<dbReference type="GO" id="GO:0046872">
    <property type="term" value="F:metal ion binding"/>
    <property type="evidence" value="ECO:0007669"/>
    <property type="project" value="UniProtKB-KW"/>
</dbReference>
<dbReference type="Gene3D" id="3.30.200.20">
    <property type="entry name" value="Phosphorylase Kinase, domain 1"/>
    <property type="match status" value="1"/>
</dbReference>
<feature type="compositionally biased region" description="Polar residues" evidence="14">
    <location>
        <begin position="415"/>
        <end position="430"/>
    </location>
</feature>
<feature type="binding site" evidence="13">
    <location>
        <position position="33"/>
    </location>
    <ligand>
        <name>ATP</name>
        <dbReference type="ChEBI" id="CHEBI:30616"/>
    </ligand>
</feature>
<evidence type="ECO:0000256" key="3">
    <source>
        <dbReference type="ARBA" id="ARBA00012513"/>
    </source>
</evidence>
<dbReference type="FunFam" id="1.10.510.10:FF:000172">
    <property type="entry name" value="serine/threonine-protein kinase Nek1 isoform X1"/>
    <property type="match status" value="1"/>
</dbReference>
<feature type="domain" description="Protein kinase" evidence="15">
    <location>
        <begin position="4"/>
        <end position="258"/>
    </location>
</feature>
<feature type="region of interest" description="Disordered" evidence="14">
    <location>
        <begin position="944"/>
        <end position="984"/>
    </location>
</feature>
<evidence type="ECO:0000259" key="15">
    <source>
        <dbReference type="PROSITE" id="PS50011"/>
    </source>
</evidence>
<dbReference type="InterPro" id="IPR008271">
    <property type="entry name" value="Ser/Thr_kinase_AS"/>
</dbReference>
<comment type="similarity">
    <text evidence="2">Belongs to the protein kinase superfamily. NEK Ser/Thr protein kinase family. NIMA subfamily.</text>
</comment>
<evidence type="ECO:0000256" key="14">
    <source>
        <dbReference type="SAM" id="MobiDB-lite"/>
    </source>
</evidence>
<feature type="region of interest" description="Disordered" evidence="14">
    <location>
        <begin position="513"/>
        <end position="533"/>
    </location>
</feature>
<feature type="compositionally biased region" description="Polar residues" evidence="14">
    <location>
        <begin position="782"/>
        <end position="804"/>
    </location>
</feature>
<evidence type="ECO:0000313" key="17">
    <source>
        <dbReference type="EMBL" id="CAF1283603.1"/>
    </source>
</evidence>
<dbReference type="EMBL" id="CAJNOJ010000160">
    <property type="protein sequence ID" value="CAF1220354.1"/>
    <property type="molecule type" value="Genomic_DNA"/>
</dbReference>
<feature type="compositionally biased region" description="Low complexity" evidence="14">
    <location>
        <begin position="443"/>
        <end position="456"/>
    </location>
</feature>
<accession>A0A815CH95</accession>
<dbReference type="PANTHER" id="PTHR44899">
    <property type="entry name" value="CAMK FAMILY PROTEIN KINASE"/>
    <property type="match status" value="1"/>
</dbReference>
<keyword evidence="9 13" id="KW-0067">ATP-binding</keyword>
<dbReference type="PROSITE" id="PS50011">
    <property type="entry name" value="PROTEIN_KINASE_DOM"/>
    <property type="match status" value="1"/>
</dbReference>
<feature type="region of interest" description="Disordered" evidence="14">
    <location>
        <begin position="296"/>
        <end position="368"/>
    </location>
</feature>
<evidence type="ECO:0000256" key="12">
    <source>
        <dbReference type="ARBA" id="ARBA00048679"/>
    </source>
</evidence>
<dbReference type="GO" id="GO:0004674">
    <property type="term" value="F:protein serine/threonine kinase activity"/>
    <property type="evidence" value="ECO:0007669"/>
    <property type="project" value="UniProtKB-KW"/>
</dbReference>
<organism evidence="17 18">
    <name type="scientific">Adineta ricciae</name>
    <name type="common">Rotifer</name>
    <dbReference type="NCBI Taxonomy" id="249248"/>
    <lineage>
        <taxon>Eukaryota</taxon>
        <taxon>Metazoa</taxon>
        <taxon>Spiralia</taxon>
        <taxon>Gnathifera</taxon>
        <taxon>Rotifera</taxon>
        <taxon>Eurotatoria</taxon>
        <taxon>Bdelloidea</taxon>
        <taxon>Adinetida</taxon>
        <taxon>Adinetidae</taxon>
        <taxon>Adineta</taxon>
    </lineage>
</organism>
<dbReference type="Gene3D" id="1.10.510.10">
    <property type="entry name" value="Transferase(Phosphotransferase) domain 1"/>
    <property type="match status" value="1"/>
</dbReference>
<dbReference type="InterPro" id="IPR011009">
    <property type="entry name" value="Kinase-like_dom_sf"/>
</dbReference>
<evidence type="ECO:0000256" key="6">
    <source>
        <dbReference type="ARBA" id="ARBA00022723"/>
    </source>
</evidence>
<dbReference type="InterPro" id="IPR051131">
    <property type="entry name" value="NEK_Ser/Thr_kinase_NIMA"/>
</dbReference>
<dbReference type="Pfam" id="PF00069">
    <property type="entry name" value="Pkinase"/>
    <property type="match status" value="1"/>
</dbReference>